<keyword evidence="1" id="KW-0732">Signal</keyword>
<evidence type="ECO:0000313" key="3">
    <source>
        <dbReference type="Proteomes" id="UP000600101"/>
    </source>
</evidence>
<dbReference type="InterPro" id="IPR019613">
    <property type="entry name" value="DUF4198"/>
</dbReference>
<dbReference type="Proteomes" id="UP000600101">
    <property type="component" value="Unassembled WGS sequence"/>
</dbReference>
<dbReference type="AlphaFoldDB" id="A0A9X0UE87"/>
<keyword evidence="3" id="KW-1185">Reference proteome</keyword>
<evidence type="ECO:0000256" key="1">
    <source>
        <dbReference type="SAM" id="SignalP"/>
    </source>
</evidence>
<accession>A0A9X0UE87</accession>
<gene>
    <name evidence="2" type="ORF">H7965_14245</name>
</gene>
<dbReference type="Pfam" id="PF10670">
    <property type="entry name" value="DUF4198"/>
    <property type="match status" value="1"/>
</dbReference>
<name>A0A9X0UE87_9PROT</name>
<evidence type="ECO:0000313" key="2">
    <source>
        <dbReference type="EMBL" id="MBC4016483.1"/>
    </source>
</evidence>
<organism evidence="2 3">
    <name type="scientific">Siccirubricoccus deserti</name>
    <dbReference type="NCBI Taxonomy" id="2013562"/>
    <lineage>
        <taxon>Bacteria</taxon>
        <taxon>Pseudomonadati</taxon>
        <taxon>Pseudomonadota</taxon>
        <taxon>Alphaproteobacteria</taxon>
        <taxon>Acetobacterales</taxon>
        <taxon>Roseomonadaceae</taxon>
        <taxon>Siccirubricoccus</taxon>
    </lineage>
</organism>
<feature type="signal peptide" evidence="1">
    <location>
        <begin position="1"/>
        <end position="27"/>
    </location>
</feature>
<proteinExistence type="predicted"/>
<reference evidence="2" key="1">
    <citation type="submission" date="2020-08" db="EMBL/GenBank/DDBJ databases">
        <authorList>
            <person name="Hu Y."/>
            <person name="Nguyen S.V."/>
            <person name="Li F."/>
            <person name="Fanning S."/>
        </authorList>
    </citation>
    <scope>NUCLEOTIDE SEQUENCE</scope>
    <source>
        <strain evidence="2">SYSU D8009</strain>
    </source>
</reference>
<comment type="caution">
    <text evidence="2">The sequence shown here is derived from an EMBL/GenBank/DDBJ whole genome shotgun (WGS) entry which is preliminary data.</text>
</comment>
<dbReference type="EMBL" id="JACOMF010000015">
    <property type="protein sequence ID" value="MBC4016483.1"/>
    <property type="molecule type" value="Genomic_DNA"/>
</dbReference>
<dbReference type="RefSeq" id="WP_186771253.1">
    <property type="nucleotide sequence ID" value="NZ_JACOMF010000015.1"/>
</dbReference>
<feature type="chain" id="PRO_5040847345" evidence="1">
    <location>
        <begin position="28"/>
        <end position="272"/>
    </location>
</feature>
<protein>
    <submittedName>
        <fullName evidence="2">DUF4198 domain-containing protein</fullName>
    </submittedName>
</protein>
<sequence length="272" mass="30062">MRLSRTLPACRRLLLAVVMLLPLPATAHRAWMLPSATVLSGENPWVTVDAAISNDLFYFEHMPMPLDGLLITAPDGSRAEAENQARGRYRSTFDFQLKQAGTYRVAVAGDTMMASWQQDGQPRRWRGSREAFAREVPATAEGLRVTFGQRRVEFFVTRGAPTDRALQPTNEGLELVPVTHPNDLVAGEPARFRLLLDGKPATGVEVSVIAGGIRYRDNLGETKVKADEAGLIEVRWQGPGMYWLSGSVRDDRSGIPNVQRNASYVATFEVLP</sequence>